<evidence type="ECO:0000256" key="1">
    <source>
        <dbReference type="SAM" id="Phobius"/>
    </source>
</evidence>
<dbReference type="Proteomes" id="UP000011083">
    <property type="component" value="Unassembled WGS sequence"/>
</dbReference>
<sequence>MDRDHSSLVWVGLEEGRKVDAQLWALTCALLVMMLTASTNVMAVEVCDSCTYTTICAVLPSVGANTEVRVHAGTYAETINCTCTASNVTLNLLGQVNVSLDNQPWLSISGVNFTFTNGTLNLMGGLAVTAGATVFQDAAVFINGSSTNTINPFPLLAVIDAVWNQNGQLKVDNAVGSGTPGLLGRGMTWNQKGVFSMSYSSGYAQVHTIRDSTWISNGPLTVTTASIDAVVVFQNSTWILNSISLAIETVVSFVSESTWIQNSDFYGTAAQRTGVKLENSVWKQYGAVTLLVGAGFPNPAISGSLQARWNQYGALDVLATGGNIGITCGVAIDEFTWFSNGRVNVTATPGSTGIGTVSVNLNTSTVTITPKDSSGQEQPSAAVSLTLENLTSSNTSSNPAIRNGTWNEVANNSLGASQSFLYSCILDFNTSSSAPDNNRTSTLALQYFVFANTTTIDLGSSAASGPVKFDVAPAFTKFTLTLTDWQWQSPDDASERAEARVAIRPVFTGFTEVASTSAHVREFVLSGQTGQTYGGGGGQGGSASTRLRLVEAVTVDGVLEVVSTRNATAAKSGRLWFTLDTATSELVLSFGRFNSSLVYDPDVGVLLRGKEGGGGSDNTGLIIGVAVAVPLAILVVLAVVVGAVGITYWHSRQRHHGAVNFGADDSAGGL</sequence>
<proteinExistence type="predicted"/>
<evidence type="ECO:0008006" key="4">
    <source>
        <dbReference type="Google" id="ProtNLM"/>
    </source>
</evidence>
<dbReference type="VEuPathDB" id="AmoebaDB:ACA1_183970"/>
<name>L8HAK2_ACACF</name>
<accession>L8HAK2</accession>
<keyword evidence="3" id="KW-1185">Reference proteome</keyword>
<dbReference type="RefSeq" id="XP_004345995.1">
    <property type="nucleotide sequence ID" value="XM_004345945.1"/>
</dbReference>
<keyword evidence="1" id="KW-0812">Transmembrane</keyword>
<dbReference type="AlphaFoldDB" id="L8HAK2"/>
<feature type="transmembrane region" description="Helical" evidence="1">
    <location>
        <begin position="621"/>
        <end position="646"/>
    </location>
</feature>
<dbReference type="GeneID" id="14922345"/>
<dbReference type="EMBL" id="KB007904">
    <property type="protein sequence ID" value="ELR21451.1"/>
    <property type="molecule type" value="Genomic_DNA"/>
</dbReference>
<gene>
    <name evidence="2" type="ORF">ACA1_183970</name>
</gene>
<keyword evidence="1" id="KW-0472">Membrane</keyword>
<organism evidence="2 3">
    <name type="scientific">Acanthamoeba castellanii (strain ATCC 30010 / Neff)</name>
    <dbReference type="NCBI Taxonomy" id="1257118"/>
    <lineage>
        <taxon>Eukaryota</taxon>
        <taxon>Amoebozoa</taxon>
        <taxon>Discosea</taxon>
        <taxon>Longamoebia</taxon>
        <taxon>Centramoebida</taxon>
        <taxon>Acanthamoebidae</taxon>
        <taxon>Acanthamoeba</taxon>
    </lineage>
</organism>
<protein>
    <recommendedName>
        <fullName evidence="4">Transmembrane protein</fullName>
    </recommendedName>
</protein>
<reference evidence="2 3" key="1">
    <citation type="journal article" date="2013" name="Genome Biol.">
        <title>Genome of Acanthamoeba castellanii highlights extensive lateral gene transfer and early evolution of tyrosine kinase signaling.</title>
        <authorList>
            <person name="Clarke M."/>
            <person name="Lohan A.J."/>
            <person name="Liu B."/>
            <person name="Lagkouvardos I."/>
            <person name="Roy S."/>
            <person name="Zafar N."/>
            <person name="Bertelli C."/>
            <person name="Schilde C."/>
            <person name="Kianianmomeni A."/>
            <person name="Burglin T.R."/>
            <person name="Frech C."/>
            <person name="Turcotte B."/>
            <person name="Kopec K.O."/>
            <person name="Synnott J.M."/>
            <person name="Choo C."/>
            <person name="Paponov I."/>
            <person name="Finkler A."/>
            <person name="Soon Heng Tan C."/>
            <person name="Hutchins A.P."/>
            <person name="Weinmeier T."/>
            <person name="Rattei T."/>
            <person name="Chu J.S."/>
            <person name="Gimenez G."/>
            <person name="Irimia M."/>
            <person name="Rigden D.J."/>
            <person name="Fitzpatrick D.A."/>
            <person name="Lorenzo-Morales J."/>
            <person name="Bateman A."/>
            <person name="Chiu C.H."/>
            <person name="Tang P."/>
            <person name="Hegemann P."/>
            <person name="Fromm H."/>
            <person name="Raoult D."/>
            <person name="Greub G."/>
            <person name="Miranda-Saavedra D."/>
            <person name="Chen N."/>
            <person name="Nash P."/>
            <person name="Ginger M.L."/>
            <person name="Horn M."/>
            <person name="Schaap P."/>
            <person name="Caler L."/>
            <person name="Loftus B."/>
        </authorList>
    </citation>
    <scope>NUCLEOTIDE SEQUENCE [LARGE SCALE GENOMIC DNA]</scope>
    <source>
        <strain evidence="2 3">Neff</strain>
    </source>
</reference>
<evidence type="ECO:0000313" key="3">
    <source>
        <dbReference type="Proteomes" id="UP000011083"/>
    </source>
</evidence>
<evidence type="ECO:0000313" key="2">
    <source>
        <dbReference type="EMBL" id="ELR21451.1"/>
    </source>
</evidence>
<keyword evidence="1" id="KW-1133">Transmembrane helix</keyword>
<dbReference type="KEGG" id="acan:ACA1_183970"/>